<dbReference type="Proteomes" id="UP000675554">
    <property type="component" value="Unassembled WGS sequence"/>
</dbReference>
<dbReference type="InterPro" id="IPR050707">
    <property type="entry name" value="HTH_MetabolicPath_Reg"/>
</dbReference>
<evidence type="ECO:0000256" key="1">
    <source>
        <dbReference type="ARBA" id="ARBA00023015"/>
    </source>
</evidence>
<reference evidence="6" key="1">
    <citation type="submission" date="2021-04" db="EMBL/GenBank/DDBJ databases">
        <title>Sequencing of actinobacteria type strains.</title>
        <authorList>
            <person name="Nguyen G.-S."/>
            <person name="Wentzel A."/>
        </authorList>
    </citation>
    <scope>NUCLEOTIDE SEQUENCE</scope>
    <source>
        <strain evidence="6">DSM 42095</strain>
    </source>
</reference>
<dbReference type="EMBL" id="JAGSMN010001143">
    <property type="protein sequence ID" value="MBR7677982.1"/>
    <property type="molecule type" value="Genomic_DNA"/>
</dbReference>
<dbReference type="PANTHER" id="PTHR30136:SF24">
    <property type="entry name" value="HTH-TYPE TRANSCRIPTIONAL REPRESSOR ALLR"/>
    <property type="match status" value="1"/>
</dbReference>
<sequence length="250" mass="26253">MATTPASPMRSVDRALDVLGVLEDARLPLRLSEVARRADLHVATAQRILNVLVDRGYAAKEDTGYVAGPAAVATAHAFLVNNRLTPVALPILQELAATTGLTPTLFVRVGSARVPIARVEGRNPLRYQLPIGDKLPLHLGAGKALLAWLPEDEQGACVAAAVPFTRASGQQITAEDLTAELRDVKQNGFALSQDERVLDVTSVSAPVLKDGHLLGALSVVGPSSDLPGSDHARVITEVRHAAGAVAARCP</sequence>
<evidence type="ECO:0000313" key="6">
    <source>
        <dbReference type="EMBL" id="MBR7677982.1"/>
    </source>
</evidence>
<keyword evidence="1" id="KW-0805">Transcription regulation</keyword>
<accession>A0A8T4J3W3</accession>
<dbReference type="AlphaFoldDB" id="A0A8T4J3W3"/>
<gene>
    <name evidence="6" type="ORF">KDA82_34360</name>
</gene>
<dbReference type="SUPFAM" id="SSF46785">
    <property type="entry name" value="Winged helix' DNA-binding domain"/>
    <property type="match status" value="1"/>
</dbReference>
<dbReference type="InterPro" id="IPR005471">
    <property type="entry name" value="Tscrpt_reg_IclR_N"/>
</dbReference>
<dbReference type="InterPro" id="IPR014757">
    <property type="entry name" value="Tscrpt_reg_IclR_C"/>
</dbReference>
<evidence type="ECO:0000259" key="4">
    <source>
        <dbReference type="PROSITE" id="PS51077"/>
    </source>
</evidence>
<keyword evidence="7" id="KW-1185">Reference proteome</keyword>
<dbReference type="SMART" id="SM00346">
    <property type="entry name" value="HTH_ICLR"/>
    <property type="match status" value="1"/>
</dbReference>
<feature type="domain" description="IclR-ED" evidence="5">
    <location>
        <begin position="70"/>
        <end position="250"/>
    </location>
</feature>
<dbReference type="InterPro" id="IPR036390">
    <property type="entry name" value="WH_DNA-bd_sf"/>
</dbReference>
<dbReference type="InterPro" id="IPR036388">
    <property type="entry name" value="WH-like_DNA-bd_sf"/>
</dbReference>
<dbReference type="PROSITE" id="PS51077">
    <property type="entry name" value="HTH_ICLR"/>
    <property type="match status" value="1"/>
</dbReference>
<dbReference type="GO" id="GO:0003677">
    <property type="term" value="F:DNA binding"/>
    <property type="evidence" value="ECO:0007669"/>
    <property type="project" value="UniProtKB-KW"/>
</dbReference>
<comment type="caution">
    <text evidence="6">The sequence shown here is derived from an EMBL/GenBank/DDBJ whole genome shotgun (WGS) entry which is preliminary data.</text>
</comment>
<dbReference type="Gene3D" id="3.30.450.40">
    <property type="match status" value="1"/>
</dbReference>
<keyword evidence="3" id="KW-0804">Transcription</keyword>
<dbReference type="PROSITE" id="PS51078">
    <property type="entry name" value="ICLR_ED"/>
    <property type="match status" value="1"/>
</dbReference>
<dbReference type="GO" id="GO:0003700">
    <property type="term" value="F:DNA-binding transcription factor activity"/>
    <property type="evidence" value="ECO:0007669"/>
    <property type="project" value="TreeGrafter"/>
</dbReference>
<dbReference type="InterPro" id="IPR029016">
    <property type="entry name" value="GAF-like_dom_sf"/>
</dbReference>
<evidence type="ECO:0000313" key="7">
    <source>
        <dbReference type="Proteomes" id="UP000675554"/>
    </source>
</evidence>
<keyword evidence="2" id="KW-0238">DNA-binding</keyword>
<protein>
    <submittedName>
        <fullName evidence="6">IclR family transcriptional regulator</fullName>
    </submittedName>
</protein>
<dbReference type="SUPFAM" id="SSF55781">
    <property type="entry name" value="GAF domain-like"/>
    <property type="match status" value="1"/>
</dbReference>
<name>A0A8T4J3W3_9ACTN</name>
<organism evidence="6 7">
    <name type="scientific">Streptomyces daliensis</name>
    <dbReference type="NCBI Taxonomy" id="299421"/>
    <lineage>
        <taxon>Bacteria</taxon>
        <taxon>Bacillati</taxon>
        <taxon>Actinomycetota</taxon>
        <taxon>Actinomycetes</taxon>
        <taxon>Kitasatosporales</taxon>
        <taxon>Streptomycetaceae</taxon>
        <taxon>Streptomyces</taxon>
    </lineage>
</organism>
<dbReference type="PANTHER" id="PTHR30136">
    <property type="entry name" value="HELIX-TURN-HELIX TRANSCRIPTIONAL REGULATOR, ICLR FAMILY"/>
    <property type="match status" value="1"/>
</dbReference>
<dbReference type="Pfam" id="PF09339">
    <property type="entry name" value="HTH_IclR"/>
    <property type="match status" value="1"/>
</dbReference>
<evidence type="ECO:0000256" key="3">
    <source>
        <dbReference type="ARBA" id="ARBA00023163"/>
    </source>
</evidence>
<dbReference type="GO" id="GO:0045892">
    <property type="term" value="P:negative regulation of DNA-templated transcription"/>
    <property type="evidence" value="ECO:0007669"/>
    <property type="project" value="TreeGrafter"/>
</dbReference>
<proteinExistence type="predicted"/>
<dbReference type="Pfam" id="PF01614">
    <property type="entry name" value="IclR_C"/>
    <property type="match status" value="1"/>
</dbReference>
<dbReference type="Gene3D" id="1.10.10.10">
    <property type="entry name" value="Winged helix-like DNA-binding domain superfamily/Winged helix DNA-binding domain"/>
    <property type="match status" value="1"/>
</dbReference>
<evidence type="ECO:0000259" key="5">
    <source>
        <dbReference type="PROSITE" id="PS51078"/>
    </source>
</evidence>
<evidence type="ECO:0000256" key="2">
    <source>
        <dbReference type="ARBA" id="ARBA00023125"/>
    </source>
</evidence>
<feature type="domain" description="HTH iclR-type" evidence="4">
    <location>
        <begin position="9"/>
        <end position="69"/>
    </location>
</feature>